<dbReference type="PANTHER" id="PTHR30419">
    <property type="entry name" value="HTH-TYPE TRANSCRIPTIONAL REGULATOR YBHD"/>
    <property type="match status" value="1"/>
</dbReference>
<reference evidence="6" key="1">
    <citation type="submission" date="2023-03" db="EMBL/GenBank/DDBJ databases">
        <title>Amycolatopsis taiwanensis NBRC 103393.</title>
        <authorList>
            <person name="Ichikawa N."/>
            <person name="Sato H."/>
            <person name="Tonouchi N."/>
        </authorList>
    </citation>
    <scope>NUCLEOTIDE SEQUENCE</scope>
    <source>
        <strain evidence="6">NBRC 103393</strain>
    </source>
</reference>
<dbReference type="Pfam" id="PF03466">
    <property type="entry name" value="LysR_substrate"/>
    <property type="match status" value="1"/>
</dbReference>
<dbReference type="Proteomes" id="UP001165136">
    <property type="component" value="Unassembled WGS sequence"/>
</dbReference>
<dbReference type="InterPro" id="IPR005119">
    <property type="entry name" value="LysR_subst-bd"/>
</dbReference>
<dbReference type="RefSeq" id="WP_285485927.1">
    <property type="nucleotide sequence ID" value="NZ_BSTI01000002.1"/>
</dbReference>
<evidence type="ECO:0000256" key="3">
    <source>
        <dbReference type="ARBA" id="ARBA00023125"/>
    </source>
</evidence>
<sequence>MQFHQLQSFVALCDTRHFTRAAAQVGVAQPSLSQQIRALEQSVGARLFHRARGNIALTDAGETLLPIARRILADADTARQEIRALDELHAGRVRLGAPPSLCTGLLPPILVAFRRRHPGIQLIIHEGGSRDLQTELSEGALDLALVIDSRRTNDPVLETTPLFVEELVVVSPLGAPRPVRRAQIGIRELQGRPLVMFRPGYDLRESTIAACRAAGFEPTLAIEGGEMDAVLEFVNAGMGLAVVPATVVRDRFRRTPIAAPGLTRTVYLAHRRGMAPPRAARALQEEIIRSLGEASAAGQLPPGVRMSVVNAETP</sequence>
<dbReference type="InterPro" id="IPR036388">
    <property type="entry name" value="WH-like_DNA-bd_sf"/>
</dbReference>
<name>A0A9W6VAV0_9PSEU</name>
<organism evidence="6 7">
    <name type="scientific">Amycolatopsis taiwanensis</name>
    <dbReference type="NCBI Taxonomy" id="342230"/>
    <lineage>
        <taxon>Bacteria</taxon>
        <taxon>Bacillati</taxon>
        <taxon>Actinomycetota</taxon>
        <taxon>Actinomycetes</taxon>
        <taxon>Pseudonocardiales</taxon>
        <taxon>Pseudonocardiaceae</taxon>
        <taxon>Amycolatopsis</taxon>
    </lineage>
</organism>
<gene>
    <name evidence="6" type="ORF">Atai01_08420</name>
</gene>
<protein>
    <submittedName>
        <fullName evidence="6">LysR family transcriptional regulator</fullName>
    </submittedName>
</protein>
<evidence type="ECO:0000313" key="6">
    <source>
        <dbReference type="EMBL" id="GLY64223.1"/>
    </source>
</evidence>
<evidence type="ECO:0000259" key="5">
    <source>
        <dbReference type="PROSITE" id="PS50931"/>
    </source>
</evidence>
<dbReference type="Gene3D" id="1.10.10.10">
    <property type="entry name" value="Winged helix-like DNA-binding domain superfamily/Winged helix DNA-binding domain"/>
    <property type="match status" value="1"/>
</dbReference>
<comment type="similarity">
    <text evidence="1">Belongs to the LysR transcriptional regulatory family.</text>
</comment>
<dbReference type="AlphaFoldDB" id="A0A9W6VAV0"/>
<evidence type="ECO:0000256" key="4">
    <source>
        <dbReference type="ARBA" id="ARBA00023163"/>
    </source>
</evidence>
<dbReference type="PRINTS" id="PR00039">
    <property type="entry name" value="HTHLYSR"/>
</dbReference>
<keyword evidence="3" id="KW-0238">DNA-binding</keyword>
<dbReference type="InterPro" id="IPR000847">
    <property type="entry name" value="LysR_HTH_N"/>
</dbReference>
<accession>A0A9W6VAV0</accession>
<proteinExistence type="inferred from homology"/>
<feature type="domain" description="HTH lysR-type" evidence="5">
    <location>
        <begin position="1"/>
        <end position="58"/>
    </location>
</feature>
<dbReference type="GO" id="GO:0005829">
    <property type="term" value="C:cytosol"/>
    <property type="evidence" value="ECO:0007669"/>
    <property type="project" value="TreeGrafter"/>
</dbReference>
<dbReference type="Pfam" id="PF00126">
    <property type="entry name" value="HTH_1"/>
    <property type="match status" value="1"/>
</dbReference>
<dbReference type="CDD" id="cd05466">
    <property type="entry name" value="PBP2_LTTR_substrate"/>
    <property type="match status" value="1"/>
</dbReference>
<evidence type="ECO:0000256" key="1">
    <source>
        <dbReference type="ARBA" id="ARBA00009437"/>
    </source>
</evidence>
<dbReference type="EMBL" id="BSTI01000002">
    <property type="protein sequence ID" value="GLY64223.1"/>
    <property type="molecule type" value="Genomic_DNA"/>
</dbReference>
<evidence type="ECO:0000313" key="7">
    <source>
        <dbReference type="Proteomes" id="UP001165136"/>
    </source>
</evidence>
<dbReference type="PROSITE" id="PS50931">
    <property type="entry name" value="HTH_LYSR"/>
    <property type="match status" value="1"/>
</dbReference>
<keyword evidence="2" id="KW-0805">Transcription regulation</keyword>
<dbReference type="Gene3D" id="3.40.190.290">
    <property type="match status" value="1"/>
</dbReference>
<dbReference type="InterPro" id="IPR036390">
    <property type="entry name" value="WH_DNA-bd_sf"/>
</dbReference>
<evidence type="ECO:0000256" key="2">
    <source>
        <dbReference type="ARBA" id="ARBA00023015"/>
    </source>
</evidence>
<dbReference type="SUPFAM" id="SSF46785">
    <property type="entry name" value="Winged helix' DNA-binding domain"/>
    <property type="match status" value="1"/>
</dbReference>
<dbReference type="GO" id="GO:0003700">
    <property type="term" value="F:DNA-binding transcription factor activity"/>
    <property type="evidence" value="ECO:0007669"/>
    <property type="project" value="InterPro"/>
</dbReference>
<keyword evidence="4" id="KW-0804">Transcription</keyword>
<dbReference type="GO" id="GO:0003677">
    <property type="term" value="F:DNA binding"/>
    <property type="evidence" value="ECO:0007669"/>
    <property type="project" value="UniProtKB-KW"/>
</dbReference>
<dbReference type="InterPro" id="IPR050950">
    <property type="entry name" value="HTH-type_LysR_regulators"/>
</dbReference>
<keyword evidence="7" id="KW-1185">Reference proteome</keyword>
<comment type="caution">
    <text evidence="6">The sequence shown here is derived from an EMBL/GenBank/DDBJ whole genome shotgun (WGS) entry which is preliminary data.</text>
</comment>
<dbReference type="FunFam" id="1.10.10.10:FF:000001">
    <property type="entry name" value="LysR family transcriptional regulator"/>
    <property type="match status" value="1"/>
</dbReference>
<dbReference type="SUPFAM" id="SSF53850">
    <property type="entry name" value="Periplasmic binding protein-like II"/>
    <property type="match status" value="1"/>
</dbReference>